<comment type="function">
    <text evidence="1">Specifically methylates the cytosine at position 967 (m5C967) of 16S rRNA.</text>
</comment>
<feature type="binding site" evidence="13">
    <location>
        <position position="397"/>
    </location>
    <ligand>
        <name>S-adenosyl-L-methionine</name>
        <dbReference type="ChEBI" id="CHEBI:59789"/>
    </ligand>
</feature>
<evidence type="ECO:0000313" key="17">
    <source>
        <dbReference type="EMBL" id="MBS7457943.1"/>
    </source>
</evidence>
<dbReference type="Pfam" id="PF01189">
    <property type="entry name" value="Methyltr_RsmB-F"/>
    <property type="match status" value="1"/>
</dbReference>
<evidence type="ECO:0000256" key="2">
    <source>
        <dbReference type="ARBA" id="ARBA00004496"/>
    </source>
</evidence>
<dbReference type="GO" id="GO:0006355">
    <property type="term" value="P:regulation of DNA-templated transcription"/>
    <property type="evidence" value="ECO:0007669"/>
    <property type="project" value="InterPro"/>
</dbReference>
<keyword evidence="8 13" id="KW-0949">S-adenosyl-L-methionine</keyword>
<organism evidence="16">
    <name type="scientific">Coralloluteibacterium stylophorae</name>
    <dbReference type="NCBI Taxonomy" id="1776034"/>
    <lineage>
        <taxon>Bacteria</taxon>
        <taxon>Pseudomonadati</taxon>
        <taxon>Pseudomonadota</taxon>
        <taxon>Gammaproteobacteria</taxon>
        <taxon>Lysobacterales</taxon>
        <taxon>Lysobacteraceae</taxon>
        <taxon>Coralloluteibacterium</taxon>
    </lineage>
</organism>
<feature type="domain" description="SAM-dependent MTase RsmB/NOP-type" evidence="15">
    <location>
        <begin position="238"/>
        <end position="508"/>
    </location>
</feature>
<keyword evidence="7 13" id="KW-0808">Transferase</keyword>
<keyword evidence="18" id="KW-1185">Reference proteome</keyword>
<dbReference type="Pfam" id="PF01029">
    <property type="entry name" value="NusB"/>
    <property type="match status" value="1"/>
</dbReference>
<evidence type="ECO:0000256" key="4">
    <source>
        <dbReference type="ARBA" id="ARBA00022490"/>
    </source>
</evidence>
<dbReference type="NCBIfam" id="TIGR00563">
    <property type="entry name" value="rsmB"/>
    <property type="match status" value="1"/>
</dbReference>
<evidence type="ECO:0000256" key="3">
    <source>
        <dbReference type="ARBA" id="ARBA00012140"/>
    </source>
</evidence>
<dbReference type="CDD" id="cd02440">
    <property type="entry name" value="AdoMet_MTases"/>
    <property type="match status" value="1"/>
</dbReference>
<keyword evidence="6 13" id="KW-0489">Methyltransferase</keyword>
<dbReference type="GO" id="GO:0005829">
    <property type="term" value="C:cytosol"/>
    <property type="evidence" value="ECO:0007669"/>
    <property type="project" value="TreeGrafter"/>
</dbReference>
<evidence type="ECO:0000256" key="12">
    <source>
        <dbReference type="ARBA" id="ARBA00047283"/>
    </source>
</evidence>
<dbReference type="PANTHER" id="PTHR22807">
    <property type="entry name" value="NOP2 YEAST -RELATED NOL1/NOP2/FMU SUN DOMAIN-CONTAINING"/>
    <property type="match status" value="1"/>
</dbReference>
<dbReference type="Pfam" id="PF22458">
    <property type="entry name" value="RsmF-B_ferredox"/>
    <property type="match status" value="1"/>
</dbReference>
<dbReference type="PRINTS" id="PR02008">
    <property type="entry name" value="RCMTFAMILY"/>
</dbReference>
<evidence type="ECO:0000259" key="15">
    <source>
        <dbReference type="PROSITE" id="PS51686"/>
    </source>
</evidence>
<gene>
    <name evidence="16" type="primary">rsmB</name>
    <name evidence="17" type="ORF">KB893_012465</name>
    <name evidence="16" type="ORF">KB893_10555</name>
</gene>
<dbReference type="EMBL" id="JAGQFT010000087">
    <property type="protein sequence ID" value="MBR0562953.1"/>
    <property type="molecule type" value="Genomic_DNA"/>
</dbReference>
<dbReference type="Proteomes" id="UP000675747">
    <property type="component" value="Unassembled WGS sequence"/>
</dbReference>
<dbReference type="EC" id="2.1.1.176" evidence="3"/>
<feature type="binding site" evidence="13">
    <location>
        <position position="378"/>
    </location>
    <ligand>
        <name>S-adenosyl-L-methionine</name>
        <dbReference type="ChEBI" id="CHEBI:59789"/>
    </ligand>
</feature>
<evidence type="ECO:0000256" key="5">
    <source>
        <dbReference type="ARBA" id="ARBA00022552"/>
    </source>
</evidence>
<keyword evidence="4" id="KW-0963">Cytoplasm</keyword>
<comment type="similarity">
    <text evidence="13">Belongs to the class I-like SAM-binding methyltransferase superfamily. RsmB/NOP family.</text>
</comment>
<comment type="catalytic activity">
    <reaction evidence="12">
        <text>cytidine(967) in 16S rRNA + S-adenosyl-L-methionine = 5-methylcytidine(967) in 16S rRNA + S-adenosyl-L-homocysteine + H(+)</text>
        <dbReference type="Rhea" id="RHEA:42748"/>
        <dbReference type="Rhea" id="RHEA-COMP:10219"/>
        <dbReference type="Rhea" id="RHEA-COMP:10220"/>
        <dbReference type="ChEBI" id="CHEBI:15378"/>
        <dbReference type="ChEBI" id="CHEBI:57856"/>
        <dbReference type="ChEBI" id="CHEBI:59789"/>
        <dbReference type="ChEBI" id="CHEBI:74483"/>
        <dbReference type="ChEBI" id="CHEBI:82748"/>
        <dbReference type="EC" id="2.1.1.176"/>
    </reaction>
</comment>
<dbReference type="PANTHER" id="PTHR22807:SF61">
    <property type="entry name" value="NOL1_NOP2_SUN FAMILY PROTEIN _ ANTITERMINATION NUSB DOMAIN-CONTAINING PROTEIN"/>
    <property type="match status" value="1"/>
</dbReference>
<proteinExistence type="inferred from homology"/>
<feature type="compositionally biased region" description="Basic residues" evidence="14">
    <location>
        <begin position="33"/>
        <end position="48"/>
    </location>
</feature>
<dbReference type="Gene3D" id="3.40.50.150">
    <property type="entry name" value="Vaccinia Virus protein VP39"/>
    <property type="match status" value="1"/>
</dbReference>
<dbReference type="AlphaFoldDB" id="A0A8J7VWF7"/>
<evidence type="ECO:0000256" key="10">
    <source>
        <dbReference type="ARBA" id="ARBA00030399"/>
    </source>
</evidence>
<reference evidence="16" key="2">
    <citation type="submission" date="2021-04" db="EMBL/GenBank/DDBJ databases">
        <authorList>
            <person name="Karlyshev A.V."/>
        </authorList>
    </citation>
    <scope>NUCLEOTIDE SEQUENCE</scope>
    <source>
        <strain evidence="16">LMG 29479</strain>
    </source>
</reference>
<dbReference type="PROSITE" id="PS51686">
    <property type="entry name" value="SAM_MT_RSMB_NOP"/>
    <property type="match status" value="1"/>
</dbReference>
<feature type="binding site" evidence="13">
    <location>
        <begin position="328"/>
        <end position="334"/>
    </location>
    <ligand>
        <name>S-adenosyl-L-methionine</name>
        <dbReference type="ChEBI" id="CHEBI:59789"/>
    </ligand>
</feature>
<dbReference type="InterPro" id="IPR001678">
    <property type="entry name" value="MeTrfase_RsmB-F_NOP2_dom"/>
</dbReference>
<evidence type="ECO:0000256" key="11">
    <source>
        <dbReference type="ARBA" id="ARBA00031088"/>
    </source>
</evidence>
<dbReference type="EMBL" id="JAGQFT020000008">
    <property type="protein sequence ID" value="MBS7457943.1"/>
    <property type="molecule type" value="Genomic_DNA"/>
</dbReference>
<dbReference type="Gene3D" id="3.30.70.1170">
    <property type="entry name" value="Sun protein, domain 3"/>
    <property type="match status" value="1"/>
</dbReference>
<name>A0A8J7VWF7_9GAMM</name>
<evidence type="ECO:0000256" key="14">
    <source>
        <dbReference type="SAM" id="MobiDB-lite"/>
    </source>
</evidence>
<evidence type="ECO:0000313" key="18">
    <source>
        <dbReference type="Proteomes" id="UP000675747"/>
    </source>
</evidence>
<evidence type="ECO:0000256" key="6">
    <source>
        <dbReference type="ARBA" id="ARBA00022603"/>
    </source>
</evidence>
<dbReference type="InterPro" id="IPR035926">
    <property type="entry name" value="NusB-like_sf"/>
</dbReference>
<evidence type="ECO:0000256" key="8">
    <source>
        <dbReference type="ARBA" id="ARBA00022691"/>
    </source>
</evidence>
<feature type="binding site" evidence="13">
    <location>
        <position position="350"/>
    </location>
    <ligand>
        <name>S-adenosyl-L-methionine</name>
        <dbReference type="ChEBI" id="CHEBI:59789"/>
    </ligand>
</feature>
<evidence type="ECO:0000256" key="7">
    <source>
        <dbReference type="ARBA" id="ARBA00022679"/>
    </source>
</evidence>
<evidence type="ECO:0000313" key="16">
    <source>
        <dbReference type="EMBL" id="MBR0562953.1"/>
    </source>
</evidence>
<keyword evidence="5" id="KW-0698">rRNA processing</keyword>
<dbReference type="GO" id="GO:0070475">
    <property type="term" value="P:rRNA base methylation"/>
    <property type="evidence" value="ECO:0007669"/>
    <property type="project" value="TreeGrafter"/>
</dbReference>
<dbReference type="InterPro" id="IPR006027">
    <property type="entry name" value="NusB_RsmB_TIM44"/>
</dbReference>
<comment type="subcellular location">
    <subcellularLocation>
        <location evidence="2">Cytoplasm</location>
    </subcellularLocation>
</comment>
<comment type="caution">
    <text evidence="16">The sequence shown here is derived from an EMBL/GenBank/DDBJ whole genome shotgun (WGS) entry which is preliminary data.</text>
</comment>
<feature type="region of interest" description="Disordered" evidence="14">
    <location>
        <begin position="1"/>
        <end position="78"/>
    </location>
</feature>
<dbReference type="InterPro" id="IPR023267">
    <property type="entry name" value="RCMT"/>
</dbReference>
<dbReference type="SUPFAM" id="SSF48013">
    <property type="entry name" value="NusB-like"/>
    <property type="match status" value="1"/>
</dbReference>
<dbReference type="Gene3D" id="1.10.940.10">
    <property type="entry name" value="NusB-like"/>
    <property type="match status" value="1"/>
</dbReference>
<evidence type="ECO:0000256" key="1">
    <source>
        <dbReference type="ARBA" id="ARBA00002724"/>
    </source>
</evidence>
<evidence type="ECO:0000256" key="9">
    <source>
        <dbReference type="ARBA" id="ARBA00022884"/>
    </source>
</evidence>
<dbReference type="InterPro" id="IPR004573">
    <property type="entry name" value="rRNA_ssu_MeTfrase_B"/>
</dbReference>
<dbReference type="InterPro" id="IPR049560">
    <property type="entry name" value="MeTrfase_RsmB-F_NOP2_cat"/>
</dbReference>
<feature type="active site" description="Nucleophile" evidence="13">
    <location>
        <position position="450"/>
    </location>
</feature>
<dbReference type="NCBIfam" id="NF008149">
    <property type="entry name" value="PRK10901.1"/>
    <property type="match status" value="1"/>
</dbReference>
<dbReference type="InterPro" id="IPR054728">
    <property type="entry name" value="RsmB-like_ferredoxin"/>
</dbReference>
<keyword evidence="9 13" id="KW-0694">RNA-binding</keyword>
<evidence type="ECO:0000256" key="13">
    <source>
        <dbReference type="PROSITE-ProRule" id="PRU01023"/>
    </source>
</evidence>
<reference evidence="17 18" key="1">
    <citation type="journal article" date="2021" name="Microbiol. Resour. Announc.">
        <title>Draft Genome Sequence of Coralloluteibacterium stylophorae LMG 29479T.</title>
        <authorList>
            <person name="Karlyshev A.V."/>
            <person name="Kudryashova E.B."/>
            <person name="Ariskina E.V."/>
            <person name="Conroy A.P."/>
            <person name="Abidueva E.Y."/>
        </authorList>
    </citation>
    <scope>NUCLEOTIDE SEQUENCE [LARGE SCALE GENOMIC DNA]</scope>
    <source>
        <strain evidence="17 18">LMG 29479</strain>
    </source>
</reference>
<dbReference type="SUPFAM" id="SSF53335">
    <property type="entry name" value="S-adenosyl-L-methionine-dependent methyltransferases"/>
    <property type="match status" value="1"/>
</dbReference>
<feature type="compositionally biased region" description="Low complexity" evidence="14">
    <location>
        <begin position="51"/>
        <end position="66"/>
    </location>
</feature>
<feature type="compositionally biased region" description="Basic residues" evidence="14">
    <location>
        <begin position="1"/>
        <end position="15"/>
    </location>
</feature>
<dbReference type="GO" id="GO:0009383">
    <property type="term" value="F:rRNA (cytosine-C5-)-methyltransferase activity"/>
    <property type="evidence" value="ECO:0007669"/>
    <property type="project" value="TreeGrafter"/>
</dbReference>
<accession>A0A8J7VWF7</accession>
<sequence>MAGCRGRPRRRAHPHPCRDGAAGRGGRDAGCAGRRRARRAGRRHRRRRAADPAPAAARRAAGGRARLPQCPRRAAQRVTPGAAPRALAARILAAVLGGRSLKAELAARLDTLRDPRDRALVEAMCFAALRRHPRYAHVLSTWMAKPLGRADAQVQALLVLGLAQLDALAMPPHAAIAATAEAARLLDRPRHVGLVNALLRRATREPLPASADPAVASAHPRWLLDALQADWGADAAAIVEANRAPAPMWLRVNARRVGRDAYRQRLADAGIEAAPAAELGDALVLAEPLAPTRLPDWGEGHVSVQDGSAQQVADALEVADGTRVLDACAAPGGKAAHLLERARVALTALDVDAQRVRRIGSGLERLGLAAGVDLRTADAADPTAWWDGEPYDAVLLDAPCSATGVVRRQPDILVHRRARDIDAVVALQARLLDALWPTLRVGGRLLYATCSVLRRENALQVEAFLAHTPRMRAVPLDARFGRADGPGRQRLPGEHGMDGFFYALMQRVD</sequence>
<dbReference type="GO" id="GO:0003723">
    <property type="term" value="F:RNA binding"/>
    <property type="evidence" value="ECO:0007669"/>
    <property type="project" value="UniProtKB-UniRule"/>
</dbReference>
<dbReference type="FunFam" id="3.40.50.150:FF:000022">
    <property type="entry name" value="Ribosomal RNA small subunit methyltransferase B"/>
    <property type="match status" value="1"/>
</dbReference>
<dbReference type="InterPro" id="IPR029063">
    <property type="entry name" value="SAM-dependent_MTases_sf"/>
</dbReference>
<protein>
    <recommendedName>
        <fullName evidence="3">16S rRNA (cytosine(967)-C(5))-methyltransferase</fullName>
        <ecNumber evidence="3">2.1.1.176</ecNumber>
    </recommendedName>
    <alternativeName>
        <fullName evidence="10">16S rRNA m5C967 methyltransferase</fullName>
    </alternativeName>
    <alternativeName>
        <fullName evidence="11">rRNA (cytosine-C(5)-)-methyltransferase RsmB</fullName>
    </alternativeName>
</protein>